<feature type="transmembrane region" description="Helical" evidence="1">
    <location>
        <begin position="196"/>
        <end position="221"/>
    </location>
</feature>
<evidence type="ECO:0000313" key="3">
    <source>
        <dbReference type="EMBL" id="POW06067.1"/>
    </source>
</evidence>
<keyword evidence="1" id="KW-1133">Transmembrane helix</keyword>
<keyword evidence="4" id="KW-1185">Reference proteome</keyword>
<gene>
    <name evidence="3" type="ORF">PSTT_09306</name>
</gene>
<dbReference type="Pfam" id="PF25278">
    <property type="entry name" value="DUF7872"/>
    <property type="match status" value="1"/>
</dbReference>
<dbReference type="EMBL" id="PKSL01000091">
    <property type="protein sequence ID" value="POW06067.1"/>
    <property type="molecule type" value="Genomic_DNA"/>
</dbReference>
<evidence type="ECO:0000259" key="2">
    <source>
        <dbReference type="Pfam" id="PF25278"/>
    </source>
</evidence>
<dbReference type="AlphaFoldDB" id="A0A2S4V994"/>
<dbReference type="VEuPathDB" id="FungiDB:PSHT_11156"/>
<reference evidence="3" key="1">
    <citation type="submission" date="2017-12" db="EMBL/GenBank/DDBJ databases">
        <title>Gene loss provides genomic basis for host adaptation in cereal stripe rust fungi.</title>
        <authorList>
            <person name="Xia C."/>
        </authorList>
    </citation>
    <scope>NUCLEOTIDE SEQUENCE [LARGE SCALE GENOMIC DNA]</scope>
    <source>
        <strain evidence="3">93-210</strain>
    </source>
</reference>
<dbReference type="PANTHER" id="PTHR33339:SF1">
    <property type="entry name" value="LYSM DOMAIN-CONTAINING PROTEIN"/>
    <property type="match status" value="1"/>
</dbReference>
<comment type="caution">
    <text evidence="3">The sequence shown here is derived from an EMBL/GenBank/DDBJ whole genome shotgun (WGS) entry which is preliminary data.</text>
</comment>
<evidence type="ECO:0000313" key="4">
    <source>
        <dbReference type="Proteomes" id="UP000239156"/>
    </source>
</evidence>
<feature type="domain" description="DUF7872" evidence="2">
    <location>
        <begin position="330"/>
        <end position="550"/>
    </location>
</feature>
<dbReference type="PANTHER" id="PTHR33339">
    <property type="entry name" value="LYSM DOMAIN-CONTAINING PROTEIN"/>
    <property type="match status" value="1"/>
</dbReference>
<organism evidence="3 4">
    <name type="scientific">Puccinia striiformis</name>
    <dbReference type="NCBI Taxonomy" id="27350"/>
    <lineage>
        <taxon>Eukaryota</taxon>
        <taxon>Fungi</taxon>
        <taxon>Dikarya</taxon>
        <taxon>Basidiomycota</taxon>
        <taxon>Pucciniomycotina</taxon>
        <taxon>Pucciniomycetes</taxon>
        <taxon>Pucciniales</taxon>
        <taxon>Pucciniaceae</taxon>
        <taxon>Puccinia</taxon>
    </lineage>
</organism>
<accession>A0A2S4V994</accession>
<name>A0A2S4V994_9BASI</name>
<protein>
    <recommendedName>
        <fullName evidence="2">DUF7872 domain-containing protein</fullName>
    </recommendedName>
</protein>
<dbReference type="InterPro" id="IPR057194">
    <property type="entry name" value="DUF7872"/>
</dbReference>
<sequence>MYANKFFSKRVPASTLALFTLVILGTRLDVLARSTTTTAPQSPFELDPCGVNTANFTLTPELWKSAGMDQYIAKHPLTQNSTISVSLGFLNFYAVKGVSQCRQCLGRLASKARIQFSAALGMSNFFCGIGMECGAGQICYPAIGKDYLLLYAVQQWNNFMNQLYKVIASVTMMLSDSSAVIVTDFIPLGIKTDKSIFGWAVATLVFSVIGMFTGPGVALFLPARVAPLAAAAGAAAQAARESAEAADMANKLKMDDMFIGKTVEQLAAAHAAPKGIPKANIDPALSDSMRKVVQGGTGPANAAKRRLKRDLAATRSLRQGKPHHLQKRGPPNVLAYARWSFLDIHLGRLRTRLQNFISITVKTALATPIYSDAGLAPIIMEGAFLAPNPTWESMAEDTRKLGNIVLLSEFFVSLGFVATIGQDPCRFEGPAGAWGGDNVLSHCDEQGVMRSIVMTDGDNFDHRIRNANLLTQKYKYSVYDLVTRATECQAKFGVYGSNTAPTPVKENSPCAFQLPVCDMSTPGMKKRLDEKNVRKKYKAKACREEYKLPI</sequence>
<dbReference type="VEuPathDB" id="FungiDB:PSTT_09306"/>
<proteinExistence type="predicted"/>
<keyword evidence="1" id="KW-0472">Membrane</keyword>
<evidence type="ECO:0000256" key="1">
    <source>
        <dbReference type="SAM" id="Phobius"/>
    </source>
</evidence>
<keyword evidence="1" id="KW-0812">Transmembrane</keyword>
<dbReference type="Proteomes" id="UP000239156">
    <property type="component" value="Unassembled WGS sequence"/>
</dbReference>